<dbReference type="KEGG" id="anr:Ana3638_04605"/>
<dbReference type="EMBL" id="CP048000">
    <property type="protein sequence ID" value="QHQ60150.1"/>
    <property type="molecule type" value="Genomic_DNA"/>
</dbReference>
<name>A0A6P1TG28_9FIRM</name>
<evidence type="ECO:0000313" key="3">
    <source>
        <dbReference type="EMBL" id="QHQ60150.1"/>
    </source>
</evidence>
<keyword evidence="4" id="KW-1185">Reference proteome</keyword>
<protein>
    <submittedName>
        <fullName evidence="3">Uncharacterized protein</fullName>
    </submittedName>
</protein>
<proteinExistence type="predicted"/>
<feature type="coiled-coil region" evidence="1">
    <location>
        <begin position="76"/>
        <end position="117"/>
    </location>
</feature>
<dbReference type="Proteomes" id="UP000464314">
    <property type="component" value="Chromosome"/>
</dbReference>
<keyword evidence="1" id="KW-0175">Coiled coil</keyword>
<feature type="compositionally biased region" description="Basic and acidic residues" evidence="2">
    <location>
        <begin position="20"/>
        <end position="32"/>
    </location>
</feature>
<feature type="region of interest" description="Disordered" evidence="2">
    <location>
        <begin position="238"/>
        <end position="298"/>
    </location>
</feature>
<accession>A0A6P1TG28</accession>
<evidence type="ECO:0000313" key="4">
    <source>
        <dbReference type="Proteomes" id="UP000464314"/>
    </source>
</evidence>
<gene>
    <name evidence="3" type="ORF">Ana3638_04605</name>
</gene>
<evidence type="ECO:0000256" key="2">
    <source>
        <dbReference type="SAM" id="MobiDB-lite"/>
    </source>
</evidence>
<dbReference type="RefSeq" id="WP_161836986.1">
    <property type="nucleotide sequence ID" value="NZ_CP048000.1"/>
</dbReference>
<reference evidence="3 4" key="1">
    <citation type="submission" date="2020-01" db="EMBL/GenBank/DDBJ databases">
        <title>Genome analysis of Anaerocolumna sp. CBA3638.</title>
        <authorList>
            <person name="Kim J."/>
            <person name="Roh S.W."/>
        </authorList>
    </citation>
    <scope>NUCLEOTIDE SEQUENCE [LARGE SCALE GENOMIC DNA]</scope>
    <source>
        <strain evidence="3 4">CBA3638</strain>
    </source>
</reference>
<feature type="compositionally biased region" description="Polar residues" evidence="2">
    <location>
        <begin position="1"/>
        <end position="19"/>
    </location>
</feature>
<sequence>MDKINGQNYNKSIYIQNTGAKEKEQNKQEEVNNKQGKSGDTIFAGNLQLGETDILSKKDHMKKNAIKVLLSAFTGEQKIDENIESHQDNVKALEKEAKEAQDELNRIDNLKQDLQKTCNIDPESDEQKDLELLEKQKDCAKGLGDTPLTEEEKQRIENMGPLTEYQKAALKYHDMELTWRERLNDAKNSITGEHMTIEGIQLAKLKTHPMVDAGKESDKMLEAAGKEAISGLYDEAKENIDDKIEEDKDKAEEIKEKEKEEKEKLEKAADDKKAAQKAKDNRDDTSIEQAQKNDADWDKIHREIQAMADKEKLLTEDIKGLTVDEQV</sequence>
<organism evidence="3 4">
    <name type="scientific">Anaerocolumna sedimenticola</name>
    <dbReference type="NCBI Taxonomy" id="2696063"/>
    <lineage>
        <taxon>Bacteria</taxon>
        <taxon>Bacillati</taxon>
        <taxon>Bacillota</taxon>
        <taxon>Clostridia</taxon>
        <taxon>Lachnospirales</taxon>
        <taxon>Lachnospiraceae</taxon>
        <taxon>Anaerocolumna</taxon>
    </lineage>
</organism>
<feature type="region of interest" description="Disordered" evidence="2">
    <location>
        <begin position="1"/>
        <end position="42"/>
    </location>
</feature>
<dbReference type="AlphaFoldDB" id="A0A6P1TG28"/>
<evidence type="ECO:0000256" key="1">
    <source>
        <dbReference type="SAM" id="Coils"/>
    </source>
</evidence>